<dbReference type="EMBL" id="ADBJ01000028">
    <property type="protein sequence ID" value="EFA80662.1"/>
    <property type="molecule type" value="Genomic_DNA"/>
</dbReference>
<feature type="domain" description="COMM" evidence="2">
    <location>
        <begin position="130"/>
        <end position="198"/>
    </location>
</feature>
<evidence type="ECO:0000313" key="3">
    <source>
        <dbReference type="EMBL" id="EFA80662.1"/>
    </source>
</evidence>
<dbReference type="PANTHER" id="PTHR16231">
    <property type="entry name" value="COMM DOMAIN-CONTAINING PROTEIN 4-8 FAMILY MEMBER"/>
    <property type="match status" value="1"/>
</dbReference>
<dbReference type="GeneID" id="31361728"/>
<dbReference type="RefSeq" id="XP_020432782.1">
    <property type="nucleotide sequence ID" value="XM_020577108.1"/>
</dbReference>
<dbReference type="FunCoup" id="D3BCM0">
    <property type="interactions" value="6"/>
</dbReference>
<proteinExistence type="predicted"/>
<dbReference type="STRING" id="670386.D3BCM0"/>
<evidence type="ECO:0000259" key="2">
    <source>
        <dbReference type="PROSITE" id="PS51269"/>
    </source>
</evidence>
<dbReference type="OMA" id="DFDWKMN"/>
<dbReference type="AlphaFoldDB" id="D3BCM0"/>
<reference evidence="3 4" key="1">
    <citation type="journal article" date="2011" name="Genome Res.">
        <title>Phylogeny-wide analysis of social amoeba genomes highlights ancient origins for complex intercellular communication.</title>
        <authorList>
            <person name="Heidel A.J."/>
            <person name="Lawal H.M."/>
            <person name="Felder M."/>
            <person name="Schilde C."/>
            <person name="Helps N.R."/>
            <person name="Tunggal B."/>
            <person name="Rivero F."/>
            <person name="John U."/>
            <person name="Schleicher M."/>
            <person name="Eichinger L."/>
            <person name="Platzer M."/>
            <person name="Noegel A.A."/>
            <person name="Schaap P."/>
            <person name="Gloeckner G."/>
        </authorList>
    </citation>
    <scope>NUCLEOTIDE SEQUENCE [LARGE SCALE GENOMIC DNA]</scope>
    <source>
        <strain evidence="4">ATCC 26659 / Pp 5 / PN500</strain>
    </source>
</reference>
<dbReference type="Pfam" id="PF22838">
    <property type="entry name" value="COMMD8_HN"/>
    <property type="match status" value="1"/>
</dbReference>
<keyword evidence="4" id="KW-1185">Reference proteome</keyword>
<dbReference type="PANTHER" id="PTHR16231:SF0">
    <property type="entry name" value="COMM DOMAIN-CONTAINING PROTEIN 8"/>
    <property type="match status" value="1"/>
</dbReference>
<protein>
    <submittedName>
        <fullName evidence="3">COMM domain-containing protein 8</fullName>
    </submittedName>
</protein>
<dbReference type="PROSITE" id="PS51269">
    <property type="entry name" value="COMM"/>
    <property type="match status" value="1"/>
</dbReference>
<sequence>MTGNKYHSIQGASNQQELLYGDLKLVNSITGQNLVQTLIHSVIDHICGRTIPVDFSIYGLQTIRTLFERLAVFVSRVVGRELKREQIVEDLKTAAVQDDSINTIADAIVSRYQDIKRELTEKLSSISSSSLTDFDWKMNLILSSDKINSVNENVLMLNLTIDHHEEKKEQLLVELSKKDLDQLLSQFEQINSVVQSLKI</sequence>
<dbReference type="Proteomes" id="UP000001396">
    <property type="component" value="Unassembled WGS sequence"/>
</dbReference>
<name>D3BCM0_HETP5</name>
<evidence type="ECO:0000256" key="1">
    <source>
        <dbReference type="ARBA" id="ARBA00093300"/>
    </source>
</evidence>
<dbReference type="InterPro" id="IPR047155">
    <property type="entry name" value="COMMD4/6/7/8"/>
</dbReference>
<organism evidence="3 4">
    <name type="scientific">Heterostelium pallidum (strain ATCC 26659 / Pp 5 / PN500)</name>
    <name type="common">Cellular slime mold</name>
    <name type="synonym">Polysphondylium pallidum</name>
    <dbReference type="NCBI Taxonomy" id="670386"/>
    <lineage>
        <taxon>Eukaryota</taxon>
        <taxon>Amoebozoa</taxon>
        <taxon>Evosea</taxon>
        <taxon>Eumycetozoa</taxon>
        <taxon>Dictyostelia</taxon>
        <taxon>Acytosteliales</taxon>
        <taxon>Acytosteliaceae</taxon>
        <taxon>Heterostelium</taxon>
    </lineage>
</organism>
<gene>
    <name evidence="3" type="primary">commd8</name>
    <name evidence="3" type="ORF">PPL_06245</name>
</gene>
<comment type="function">
    <text evidence="1">Scaffold protein in the commander complex that is essential for endosomal recycling of transmembrane cargos; the commander complex is composed of the CCC subcomplex and the retriever subcomplex.</text>
</comment>
<dbReference type="InParanoid" id="D3BCM0"/>
<dbReference type="InterPro" id="IPR017920">
    <property type="entry name" value="COMM"/>
</dbReference>
<evidence type="ECO:0000313" key="4">
    <source>
        <dbReference type="Proteomes" id="UP000001396"/>
    </source>
</evidence>
<dbReference type="InterPro" id="IPR055184">
    <property type="entry name" value="COMMD8_HN"/>
</dbReference>
<accession>D3BCM0</accession>
<comment type="caution">
    <text evidence="3">The sequence shown here is derived from an EMBL/GenBank/DDBJ whole genome shotgun (WGS) entry which is preliminary data.</text>
</comment>
<dbReference type="Pfam" id="PF07258">
    <property type="entry name" value="COMM_domain"/>
    <property type="match status" value="1"/>
</dbReference>